<dbReference type="SUPFAM" id="SSF82114">
    <property type="entry name" value="Riboflavin kinase-like"/>
    <property type="match status" value="1"/>
</dbReference>
<dbReference type="AlphaFoldDB" id="A0A9X8H9D7"/>
<dbReference type="Pfam" id="PF01529">
    <property type="entry name" value="DHHC"/>
    <property type="match status" value="1"/>
</dbReference>
<feature type="transmembrane region" description="Helical" evidence="11">
    <location>
        <begin position="26"/>
        <end position="46"/>
    </location>
</feature>
<dbReference type="GO" id="GO:0008531">
    <property type="term" value="F:riboflavin kinase activity"/>
    <property type="evidence" value="ECO:0007669"/>
    <property type="project" value="InterPro"/>
</dbReference>
<dbReference type="InterPro" id="IPR023465">
    <property type="entry name" value="Riboflavin_kinase_dom_sf"/>
</dbReference>
<dbReference type="InterPro" id="IPR015865">
    <property type="entry name" value="Riboflavin_kinase_bac/euk"/>
</dbReference>
<dbReference type="GO" id="GO:0009231">
    <property type="term" value="P:riboflavin biosynthetic process"/>
    <property type="evidence" value="ECO:0007669"/>
    <property type="project" value="InterPro"/>
</dbReference>
<evidence type="ECO:0000313" key="13">
    <source>
        <dbReference type="EMBL" id="RLO05636.1"/>
    </source>
</evidence>
<evidence type="ECO:0000256" key="11">
    <source>
        <dbReference type="RuleBase" id="RU079119"/>
    </source>
</evidence>
<dbReference type="FunFam" id="2.40.30.30:FF:000005">
    <property type="entry name" value="Haloacid dehalogenase-like hydrolase domain-containing protein 1A"/>
    <property type="match status" value="1"/>
</dbReference>
<dbReference type="EC" id="2.3.1.225" evidence="11"/>
<evidence type="ECO:0000256" key="7">
    <source>
        <dbReference type="ARBA" id="ARBA00022741"/>
    </source>
</evidence>
<keyword evidence="7" id="KW-0547">Nucleotide-binding</keyword>
<dbReference type="Pfam" id="PF01687">
    <property type="entry name" value="Flavokinase"/>
    <property type="match status" value="1"/>
</dbReference>
<evidence type="ECO:0000256" key="8">
    <source>
        <dbReference type="ARBA" id="ARBA00022840"/>
    </source>
</evidence>
<comment type="pathway">
    <text evidence="2">Cofactor biosynthesis; FMN biosynthesis; FMN from riboflavin (ATP route): step 1/1.</text>
</comment>
<evidence type="ECO:0000313" key="14">
    <source>
        <dbReference type="Proteomes" id="UP000275652"/>
    </source>
</evidence>
<keyword evidence="4" id="KW-0288">FMN</keyword>
<comment type="domain">
    <text evidence="11">The DHHC domain is required for palmitoyltransferase activity.</text>
</comment>
<evidence type="ECO:0000256" key="1">
    <source>
        <dbReference type="ARBA" id="ARBA00004141"/>
    </source>
</evidence>
<dbReference type="SMART" id="SM00904">
    <property type="entry name" value="Flavokinase"/>
    <property type="match status" value="1"/>
</dbReference>
<gene>
    <name evidence="13" type="ORF">DYB28_009299</name>
</gene>
<evidence type="ECO:0000256" key="2">
    <source>
        <dbReference type="ARBA" id="ARBA00005201"/>
    </source>
</evidence>
<dbReference type="PANTHER" id="PTHR22749">
    <property type="entry name" value="RIBOFLAVIN KINASE/FMN ADENYLYLTRANSFERASE"/>
    <property type="match status" value="1"/>
</dbReference>
<keyword evidence="5 11" id="KW-0808">Transferase</keyword>
<dbReference type="GO" id="GO:0019706">
    <property type="term" value="F:protein-cysteine S-palmitoyltransferase activity"/>
    <property type="evidence" value="ECO:0007669"/>
    <property type="project" value="UniProtKB-EC"/>
</dbReference>
<keyword evidence="6 11" id="KW-0812">Transmembrane</keyword>
<dbReference type="Gene3D" id="2.40.30.30">
    <property type="entry name" value="Riboflavin kinase-like"/>
    <property type="match status" value="1"/>
</dbReference>
<comment type="caution">
    <text evidence="13">The sequence shown here is derived from an EMBL/GenBank/DDBJ whole genome shotgun (WGS) entry which is preliminary data.</text>
</comment>
<evidence type="ECO:0000256" key="3">
    <source>
        <dbReference type="ARBA" id="ARBA00022630"/>
    </source>
</evidence>
<evidence type="ECO:0000256" key="9">
    <source>
        <dbReference type="ARBA" id="ARBA00022989"/>
    </source>
</evidence>
<dbReference type="GO" id="GO:0005524">
    <property type="term" value="F:ATP binding"/>
    <property type="evidence" value="ECO:0007669"/>
    <property type="project" value="UniProtKB-KW"/>
</dbReference>
<keyword evidence="8" id="KW-0067">ATP-binding</keyword>
<evidence type="ECO:0000256" key="4">
    <source>
        <dbReference type="ARBA" id="ARBA00022643"/>
    </source>
</evidence>
<feature type="transmembrane region" description="Helical" evidence="11">
    <location>
        <begin position="52"/>
        <end position="73"/>
    </location>
</feature>
<evidence type="ECO:0000259" key="12">
    <source>
        <dbReference type="SMART" id="SM00904"/>
    </source>
</evidence>
<dbReference type="Proteomes" id="UP000275652">
    <property type="component" value="Unassembled WGS sequence"/>
</dbReference>
<keyword evidence="11" id="KW-0012">Acyltransferase</keyword>
<dbReference type="GO" id="GO:0016020">
    <property type="term" value="C:membrane"/>
    <property type="evidence" value="ECO:0007669"/>
    <property type="project" value="UniProtKB-SubCell"/>
</dbReference>
<keyword evidence="9 11" id="KW-1133">Transmembrane helix</keyword>
<comment type="subcellular location">
    <subcellularLocation>
        <location evidence="1">Membrane</location>
        <topology evidence="1">Multi-pass membrane protein</topology>
    </subcellularLocation>
</comment>
<protein>
    <recommendedName>
        <fullName evidence="11">Palmitoyltransferase</fullName>
        <ecNumber evidence="11">2.3.1.225</ecNumber>
    </recommendedName>
</protein>
<proteinExistence type="inferred from homology"/>
<reference evidence="13 14" key="1">
    <citation type="journal article" date="2018" name="J. Invertebr. Pathol.">
        <title>New genotyping method for the causative agent of crayfish plague (Aphanomyces astaci) based on whole genome data.</title>
        <authorList>
            <person name="Minardi D."/>
            <person name="Studholme D.J."/>
            <person name="van der Giezen M."/>
            <person name="Pretto T."/>
            <person name="Oidtmann B."/>
        </authorList>
    </citation>
    <scope>NUCLEOTIDE SEQUENCE [LARGE SCALE GENOMIC DNA]</scope>
    <source>
        <strain evidence="13 14">KB13</strain>
    </source>
</reference>
<keyword evidence="3" id="KW-0285">Flavoprotein</keyword>
<comment type="catalytic activity">
    <reaction evidence="11">
        <text>L-cysteinyl-[protein] + hexadecanoyl-CoA = S-hexadecanoyl-L-cysteinyl-[protein] + CoA</text>
        <dbReference type="Rhea" id="RHEA:36683"/>
        <dbReference type="Rhea" id="RHEA-COMP:10131"/>
        <dbReference type="Rhea" id="RHEA-COMP:11032"/>
        <dbReference type="ChEBI" id="CHEBI:29950"/>
        <dbReference type="ChEBI" id="CHEBI:57287"/>
        <dbReference type="ChEBI" id="CHEBI:57379"/>
        <dbReference type="ChEBI" id="CHEBI:74151"/>
        <dbReference type="EC" id="2.3.1.225"/>
    </reaction>
</comment>
<sequence>MARRKADRTPAETIALAKQSVCYTRLWWLGFHVAAYAYPIYAGAWRQYFRDWTTGLVLCIALGVMNAVCYVVLQRSSPGFVLPQEEEKRLEDDYGIDGGVFHHDDTSDSLLDVEVAHVDRRHYCAHCHVHPPLRAKHCCVCAGVCVGRDNHRLFVLYMLTQSLEAIWGMGIASFGMRMNDETDDDNSLEKWLRDSIPFMLLVVFGFLVFLIAFGLLCYHVYLISTNQSSWEHAKRSKITYLKDLPPDVLPFSHGSLMNTWLFLRGSPRNVWTYVAEGHAEASSSPSTSVEESADAASVAGDLTRIQQTTNMQEVTPFRLTATVVAGFGRGGKQLGCPTANLSSEELGDLLHDIPTGIYCGWATVDGQGPYKAVASVGWNPFFQNKEKTIEPHLLHEFTSDFYGATLNLVLVGYLRPEENYPSLEALVDAIQADISQSRAWLDEPHAQTFKADTLLQSTPSAL</sequence>
<evidence type="ECO:0000256" key="10">
    <source>
        <dbReference type="ARBA" id="ARBA00023136"/>
    </source>
</evidence>
<dbReference type="InterPro" id="IPR023468">
    <property type="entry name" value="Riboflavin_kinase"/>
</dbReference>
<feature type="transmembrane region" description="Helical" evidence="11">
    <location>
        <begin position="154"/>
        <end position="176"/>
    </location>
</feature>
<dbReference type="GO" id="GO:0009398">
    <property type="term" value="P:FMN biosynthetic process"/>
    <property type="evidence" value="ECO:0007669"/>
    <property type="project" value="TreeGrafter"/>
</dbReference>
<dbReference type="InterPro" id="IPR001594">
    <property type="entry name" value="Palmitoyltrfase_DHHC"/>
</dbReference>
<evidence type="ECO:0000256" key="6">
    <source>
        <dbReference type="ARBA" id="ARBA00022692"/>
    </source>
</evidence>
<evidence type="ECO:0000256" key="5">
    <source>
        <dbReference type="ARBA" id="ARBA00022679"/>
    </source>
</evidence>
<name>A0A9X8H9D7_APHAT</name>
<accession>A0A9X8H9D7</accession>
<organism evidence="13 14">
    <name type="scientific">Aphanomyces astaci</name>
    <name type="common">Crayfish plague agent</name>
    <dbReference type="NCBI Taxonomy" id="112090"/>
    <lineage>
        <taxon>Eukaryota</taxon>
        <taxon>Sar</taxon>
        <taxon>Stramenopiles</taxon>
        <taxon>Oomycota</taxon>
        <taxon>Saprolegniomycetes</taxon>
        <taxon>Saprolegniales</taxon>
        <taxon>Verrucalvaceae</taxon>
        <taxon>Aphanomyces</taxon>
    </lineage>
</organism>
<feature type="transmembrane region" description="Helical" evidence="11">
    <location>
        <begin position="196"/>
        <end position="221"/>
    </location>
</feature>
<comment type="similarity">
    <text evidence="11">Belongs to the DHHC palmitoyltransferase family.</text>
</comment>
<dbReference type="EMBL" id="QUTI01026519">
    <property type="protein sequence ID" value="RLO05636.1"/>
    <property type="molecule type" value="Genomic_DNA"/>
</dbReference>
<dbReference type="PROSITE" id="PS50216">
    <property type="entry name" value="DHHC"/>
    <property type="match status" value="1"/>
</dbReference>
<feature type="domain" description="Riboflavin kinase" evidence="12">
    <location>
        <begin position="316"/>
        <end position="442"/>
    </location>
</feature>
<dbReference type="PANTHER" id="PTHR22749:SF6">
    <property type="entry name" value="RIBOFLAVIN KINASE"/>
    <property type="match status" value="1"/>
</dbReference>
<keyword evidence="10 11" id="KW-0472">Membrane</keyword>